<dbReference type="STRING" id="1858805.M5GFN6"/>
<evidence type="ECO:0000313" key="1">
    <source>
        <dbReference type="EMBL" id="EJU06472.1"/>
    </source>
</evidence>
<proteinExistence type="predicted"/>
<dbReference type="InterPro" id="IPR018788">
    <property type="entry name" value="Proteasome_assmbl_chp_3"/>
</dbReference>
<evidence type="ECO:0008006" key="3">
    <source>
        <dbReference type="Google" id="ProtNLM"/>
    </source>
</evidence>
<name>M5GFN6_DACPD</name>
<dbReference type="RefSeq" id="XP_040633366.1">
    <property type="nucleotide sequence ID" value="XM_040767751.1"/>
</dbReference>
<dbReference type="PANTHER" id="PTHR31051">
    <property type="entry name" value="PROTEASOME ASSEMBLY CHAPERONE 3"/>
    <property type="match status" value="1"/>
</dbReference>
<sequence length="155" mass="16673">MSSIPLSTPLIPTKSLSKEIDGIHTELNIQSYSDRVLVLITQLNKVGCFIQASLPPTAPLLPPLPGRLPEPAVGTVLTPLFGAAPSEHLHDLYSLYASQVAVLLWTSEGGGGRKPVVVGVALQRQKEGEEGSGLTDRERKTFEGVMRMVQECFPS</sequence>
<protein>
    <recommendedName>
        <fullName evidence="3">Proteasome assembly chaperone 3</fullName>
    </recommendedName>
</protein>
<dbReference type="GeneID" id="63682813"/>
<dbReference type="GO" id="GO:0043248">
    <property type="term" value="P:proteasome assembly"/>
    <property type="evidence" value="ECO:0007669"/>
    <property type="project" value="InterPro"/>
</dbReference>
<gene>
    <name evidence="1" type="ORF">DACRYDRAFT_103418</name>
</gene>
<dbReference type="OrthoDB" id="5593278at2759"/>
<dbReference type="Gene3D" id="3.30.230.90">
    <property type="match status" value="1"/>
</dbReference>
<accession>M5GFN6</accession>
<dbReference type="Proteomes" id="UP000030653">
    <property type="component" value="Unassembled WGS sequence"/>
</dbReference>
<dbReference type="EMBL" id="JH795855">
    <property type="protein sequence ID" value="EJU06472.1"/>
    <property type="molecule type" value="Genomic_DNA"/>
</dbReference>
<reference evidence="1 2" key="1">
    <citation type="journal article" date="2012" name="Science">
        <title>The Paleozoic origin of enzymatic lignin decomposition reconstructed from 31 fungal genomes.</title>
        <authorList>
            <person name="Floudas D."/>
            <person name="Binder M."/>
            <person name="Riley R."/>
            <person name="Barry K."/>
            <person name="Blanchette R.A."/>
            <person name="Henrissat B."/>
            <person name="Martinez A.T."/>
            <person name="Otillar R."/>
            <person name="Spatafora J.W."/>
            <person name="Yadav J.S."/>
            <person name="Aerts A."/>
            <person name="Benoit I."/>
            <person name="Boyd A."/>
            <person name="Carlson A."/>
            <person name="Copeland A."/>
            <person name="Coutinho P.M."/>
            <person name="de Vries R.P."/>
            <person name="Ferreira P."/>
            <person name="Findley K."/>
            <person name="Foster B."/>
            <person name="Gaskell J."/>
            <person name="Glotzer D."/>
            <person name="Gorecki P."/>
            <person name="Heitman J."/>
            <person name="Hesse C."/>
            <person name="Hori C."/>
            <person name="Igarashi K."/>
            <person name="Jurgens J.A."/>
            <person name="Kallen N."/>
            <person name="Kersten P."/>
            <person name="Kohler A."/>
            <person name="Kuees U."/>
            <person name="Kumar T.K.A."/>
            <person name="Kuo A."/>
            <person name="LaButti K."/>
            <person name="Larrondo L.F."/>
            <person name="Lindquist E."/>
            <person name="Ling A."/>
            <person name="Lombard V."/>
            <person name="Lucas S."/>
            <person name="Lundell T."/>
            <person name="Martin R."/>
            <person name="McLaughlin D.J."/>
            <person name="Morgenstern I."/>
            <person name="Morin E."/>
            <person name="Murat C."/>
            <person name="Nagy L.G."/>
            <person name="Nolan M."/>
            <person name="Ohm R.A."/>
            <person name="Patyshakuliyeva A."/>
            <person name="Rokas A."/>
            <person name="Ruiz-Duenas F.J."/>
            <person name="Sabat G."/>
            <person name="Salamov A."/>
            <person name="Samejima M."/>
            <person name="Schmutz J."/>
            <person name="Slot J.C."/>
            <person name="St John F."/>
            <person name="Stenlid J."/>
            <person name="Sun H."/>
            <person name="Sun S."/>
            <person name="Syed K."/>
            <person name="Tsang A."/>
            <person name="Wiebenga A."/>
            <person name="Young D."/>
            <person name="Pisabarro A."/>
            <person name="Eastwood D.C."/>
            <person name="Martin F."/>
            <person name="Cullen D."/>
            <person name="Grigoriev I.V."/>
            <person name="Hibbett D.S."/>
        </authorList>
    </citation>
    <scope>NUCLEOTIDE SEQUENCE [LARGE SCALE GENOMIC DNA]</scope>
    <source>
        <strain evidence="1 2">DJM-731 SS1</strain>
    </source>
</reference>
<keyword evidence="2" id="KW-1185">Reference proteome</keyword>
<dbReference type="PANTHER" id="PTHR31051:SF1">
    <property type="entry name" value="PROTEASOME ASSEMBLY CHAPERONE 3"/>
    <property type="match status" value="1"/>
</dbReference>
<dbReference type="HOGENOM" id="CLU_105927_0_0_1"/>
<dbReference type="OMA" id="GVMDMVQ"/>
<organism evidence="1 2">
    <name type="scientific">Dacryopinax primogenitus (strain DJM 731)</name>
    <name type="common">Brown rot fungus</name>
    <dbReference type="NCBI Taxonomy" id="1858805"/>
    <lineage>
        <taxon>Eukaryota</taxon>
        <taxon>Fungi</taxon>
        <taxon>Dikarya</taxon>
        <taxon>Basidiomycota</taxon>
        <taxon>Agaricomycotina</taxon>
        <taxon>Dacrymycetes</taxon>
        <taxon>Dacrymycetales</taxon>
        <taxon>Dacrymycetaceae</taxon>
        <taxon>Dacryopinax</taxon>
    </lineage>
</organism>
<evidence type="ECO:0000313" key="2">
    <source>
        <dbReference type="Proteomes" id="UP000030653"/>
    </source>
</evidence>
<dbReference type="InterPro" id="IPR053720">
    <property type="entry name" value="Psm_Assembly_Chaperone"/>
</dbReference>
<dbReference type="AlphaFoldDB" id="M5GFN6"/>